<name>A0A8I0DSD8_9FIRM</name>
<keyword evidence="1" id="KW-0472">Membrane</keyword>
<sequence length="147" mass="16766">MNRTEFLDTLRSQLSGQMHEGKVAAHVRYYEDYIQSQVRSGRDEQQVLAELGDPRLIARTLLDTDVDDGQADYAEYSTYSDETEDTQSSGGKHAHVWRFDTWYSKLLGVVGLLIIVFLLFHILVAVIPFFAVLAVILFILSLIKNRN</sequence>
<dbReference type="Pfam" id="PF22564">
    <property type="entry name" value="HAAS"/>
    <property type="match status" value="1"/>
</dbReference>
<protein>
    <submittedName>
        <fullName evidence="2">DUF1700 domain-containing protein</fullName>
    </submittedName>
</protein>
<dbReference type="RefSeq" id="WP_021926365.1">
    <property type="nucleotide sequence ID" value="NZ_JACOOT010000040.1"/>
</dbReference>
<organism evidence="2 3">
    <name type="scientific">Blautia segnis</name>
    <dbReference type="NCBI Taxonomy" id="2763030"/>
    <lineage>
        <taxon>Bacteria</taxon>
        <taxon>Bacillati</taxon>
        <taxon>Bacillota</taxon>
        <taxon>Clostridia</taxon>
        <taxon>Lachnospirales</taxon>
        <taxon>Lachnospiraceae</taxon>
        <taxon>Blautia</taxon>
    </lineage>
</organism>
<evidence type="ECO:0000313" key="2">
    <source>
        <dbReference type="EMBL" id="MBC5652835.1"/>
    </source>
</evidence>
<accession>A0A8I0DSD8</accession>
<evidence type="ECO:0000256" key="1">
    <source>
        <dbReference type="SAM" id="Phobius"/>
    </source>
</evidence>
<proteinExistence type="predicted"/>
<keyword evidence="3" id="KW-1185">Reference proteome</keyword>
<feature type="transmembrane region" description="Helical" evidence="1">
    <location>
        <begin position="102"/>
        <end position="120"/>
    </location>
</feature>
<evidence type="ECO:0000313" key="3">
    <source>
        <dbReference type="Proteomes" id="UP000652847"/>
    </source>
</evidence>
<reference evidence="2 3" key="1">
    <citation type="submission" date="2020-08" db="EMBL/GenBank/DDBJ databases">
        <title>Genome public.</title>
        <authorList>
            <person name="Liu C."/>
            <person name="Sun Q."/>
        </authorList>
    </citation>
    <scope>NUCLEOTIDE SEQUENCE [LARGE SCALE GENOMIC DNA]</scope>
    <source>
        <strain evidence="2 3">BX17</strain>
    </source>
</reference>
<gene>
    <name evidence="2" type="ORF">H8S54_17470</name>
</gene>
<dbReference type="EMBL" id="JACOOT010000040">
    <property type="protein sequence ID" value="MBC5652835.1"/>
    <property type="molecule type" value="Genomic_DNA"/>
</dbReference>
<keyword evidence="1" id="KW-0812">Transmembrane</keyword>
<keyword evidence="1" id="KW-1133">Transmembrane helix</keyword>
<dbReference type="AlphaFoldDB" id="A0A8I0DSD8"/>
<comment type="caution">
    <text evidence="2">The sequence shown here is derived from an EMBL/GenBank/DDBJ whole genome shotgun (WGS) entry which is preliminary data.</text>
</comment>
<dbReference type="Proteomes" id="UP000652847">
    <property type="component" value="Unassembled WGS sequence"/>
</dbReference>
<feature type="transmembrane region" description="Helical" evidence="1">
    <location>
        <begin position="126"/>
        <end position="143"/>
    </location>
</feature>